<dbReference type="EMBL" id="JANQDX010000018">
    <property type="protein sequence ID" value="KAL0905720.1"/>
    <property type="molecule type" value="Genomic_DNA"/>
</dbReference>
<evidence type="ECO:0000256" key="1">
    <source>
        <dbReference type="SAM" id="MobiDB-lite"/>
    </source>
</evidence>
<dbReference type="Proteomes" id="UP001552299">
    <property type="component" value="Unassembled WGS sequence"/>
</dbReference>
<protein>
    <submittedName>
        <fullName evidence="2">Uncharacterized protein</fullName>
    </submittedName>
</protein>
<organism evidence="2 3">
    <name type="scientific">Dendrobium thyrsiflorum</name>
    <name type="common">Pinecone-like raceme dendrobium</name>
    <name type="synonym">Orchid</name>
    <dbReference type="NCBI Taxonomy" id="117978"/>
    <lineage>
        <taxon>Eukaryota</taxon>
        <taxon>Viridiplantae</taxon>
        <taxon>Streptophyta</taxon>
        <taxon>Embryophyta</taxon>
        <taxon>Tracheophyta</taxon>
        <taxon>Spermatophyta</taxon>
        <taxon>Magnoliopsida</taxon>
        <taxon>Liliopsida</taxon>
        <taxon>Asparagales</taxon>
        <taxon>Orchidaceae</taxon>
        <taxon>Epidendroideae</taxon>
        <taxon>Malaxideae</taxon>
        <taxon>Dendrobiinae</taxon>
        <taxon>Dendrobium</taxon>
    </lineage>
</organism>
<proteinExistence type="predicted"/>
<gene>
    <name evidence="2" type="ORF">M5K25_024158</name>
</gene>
<name>A0ABD0U1N7_DENTH</name>
<reference evidence="2 3" key="1">
    <citation type="journal article" date="2024" name="Plant Biotechnol. J.">
        <title>Dendrobium thyrsiflorum genome and its molecular insights into genes involved in important horticultural traits.</title>
        <authorList>
            <person name="Chen B."/>
            <person name="Wang J.Y."/>
            <person name="Zheng P.J."/>
            <person name="Li K.L."/>
            <person name="Liang Y.M."/>
            <person name="Chen X.F."/>
            <person name="Zhang C."/>
            <person name="Zhao X."/>
            <person name="He X."/>
            <person name="Zhang G.Q."/>
            <person name="Liu Z.J."/>
            <person name="Xu Q."/>
        </authorList>
    </citation>
    <scope>NUCLEOTIDE SEQUENCE [LARGE SCALE GENOMIC DNA]</scope>
    <source>
        <strain evidence="2">GZMU011</strain>
    </source>
</reference>
<feature type="compositionally biased region" description="Polar residues" evidence="1">
    <location>
        <begin position="56"/>
        <end position="67"/>
    </location>
</feature>
<dbReference type="AlphaFoldDB" id="A0ABD0U1N7"/>
<sequence length="95" mass="10498">MINQLTNLKCNMQKLRLSGRQQQHQAFIPVDPDTSVKAVPTAQGAHPSGSLDNHRTPTTPSTAGYLSTNKGLRLHLPSGNLHHRMVRFPPLKPNE</sequence>
<evidence type="ECO:0000313" key="3">
    <source>
        <dbReference type="Proteomes" id="UP001552299"/>
    </source>
</evidence>
<keyword evidence="3" id="KW-1185">Reference proteome</keyword>
<comment type="caution">
    <text evidence="2">The sequence shown here is derived from an EMBL/GenBank/DDBJ whole genome shotgun (WGS) entry which is preliminary data.</text>
</comment>
<accession>A0ABD0U1N7</accession>
<feature type="region of interest" description="Disordered" evidence="1">
    <location>
        <begin position="29"/>
        <end position="67"/>
    </location>
</feature>
<evidence type="ECO:0000313" key="2">
    <source>
        <dbReference type="EMBL" id="KAL0905720.1"/>
    </source>
</evidence>